<organism evidence="2 3">
    <name type="scientific">Letharia columbiana</name>
    <dbReference type="NCBI Taxonomy" id="112416"/>
    <lineage>
        <taxon>Eukaryota</taxon>
        <taxon>Fungi</taxon>
        <taxon>Dikarya</taxon>
        <taxon>Ascomycota</taxon>
        <taxon>Pezizomycotina</taxon>
        <taxon>Lecanoromycetes</taxon>
        <taxon>OSLEUM clade</taxon>
        <taxon>Lecanoromycetidae</taxon>
        <taxon>Lecanorales</taxon>
        <taxon>Lecanorineae</taxon>
        <taxon>Parmeliaceae</taxon>
        <taxon>Letharia</taxon>
    </lineage>
</organism>
<feature type="compositionally biased region" description="Acidic residues" evidence="1">
    <location>
        <begin position="115"/>
        <end position="124"/>
    </location>
</feature>
<dbReference type="GeneID" id="59290101"/>
<reference evidence="2 3" key="1">
    <citation type="journal article" date="2020" name="Genomics">
        <title>Complete, high-quality genomes from long-read metagenomic sequencing of two wolf lichen thalli reveals enigmatic genome architecture.</title>
        <authorList>
            <person name="McKenzie S.K."/>
            <person name="Walston R.F."/>
            <person name="Allen J.L."/>
        </authorList>
    </citation>
    <scope>NUCLEOTIDE SEQUENCE [LARGE SCALE GENOMIC DNA]</scope>
    <source>
        <strain evidence="2">WasteWater2</strain>
    </source>
</reference>
<accession>A0A8H6L2P4</accession>
<dbReference type="RefSeq" id="XP_037162742.1">
    <property type="nucleotide sequence ID" value="XM_037310345.1"/>
</dbReference>
<dbReference type="Proteomes" id="UP000578531">
    <property type="component" value="Unassembled WGS sequence"/>
</dbReference>
<feature type="compositionally biased region" description="Polar residues" evidence="1">
    <location>
        <begin position="93"/>
        <end position="113"/>
    </location>
</feature>
<evidence type="ECO:0000256" key="1">
    <source>
        <dbReference type="SAM" id="MobiDB-lite"/>
    </source>
</evidence>
<proteinExistence type="predicted"/>
<name>A0A8H6L2P4_9LECA</name>
<comment type="caution">
    <text evidence="2">The sequence shown here is derived from an EMBL/GenBank/DDBJ whole genome shotgun (WGS) entry which is preliminary data.</text>
</comment>
<sequence length="176" mass="19242">MYTPFARLLEALLTPPGHPSANPLLLAIEAASEPNSYLLLLINALEGPQKEPERIRPPLHTPPKPAVGKCGEHCGETKRQQGHHRQEHGSALQDPTSYQLSTQSATQLATQSDTLQEEEQEEELQQANAENTAEKPSGNKAPSTKNTAQLSKIPRHMLSTVPYQIITQQAENTTAT</sequence>
<feature type="region of interest" description="Disordered" evidence="1">
    <location>
        <begin position="50"/>
        <end position="156"/>
    </location>
</feature>
<gene>
    <name evidence="2" type="ORF">HO173_008445</name>
</gene>
<protein>
    <submittedName>
        <fullName evidence="2">Uncharacterized protein</fullName>
    </submittedName>
</protein>
<dbReference type="EMBL" id="JACCJC010000039">
    <property type="protein sequence ID" value="KAF6233321.1"/>
    <property type="molecule type" value="Genomic_DNA"/>
</dbReference>
<feature type="compositionally biased region" description="Basic and acidic residues" evidence="1">
    <location>
        <begin position="70"/>
        <end position="79"/>
    </location>
</feature>
<keyword evidence="3" id="KW-1185">Reference proteome</keyword>
<evidence type="ECO:0000313" key="2">
    <source>
        <dbReference type="EMBL" id="KAF6233321.1"/>
    </source>
</evidence>
<feature type="compositionally biased region" description="Polar residues" evidence="1">
    <location>
        <begin position="140"/>
        <end position="150"/>
    </location>
</feature>
<evidence type="ECO:0000313" key="3">
    <source>
        <dbReference type="Proteomes" id="UP000578531"/>
    </source>
</evidence>
<dbReference type="AlphaFoldDB" id="A0A8H6L2P4"/>